<dbReference type="EMBL" id="JAZDWU010000011">
    <property type="protein sequence ID" value="KAK9985581.1"/>
    <property type="molecule type" value="Genomic_DNA"/>
</dbReference>
<sequence length="139" mass="15891">MEWEASKARKIMSGIGVKNRRSLLSYLHEILDQRRWSLYLVIHGHLLLGIIMSSLSKLKLSSSFHLEFEGDVKGVKPSSWCASKEYYLVLQSQLTMVYCMDTALAQLLQTRISLQFHITGTISIDAQIRAVEDLKLPHE</sequence>
<evidence type="ECO:0000256" key="1">
    <source>
        <dbReference type="SAM" id="Phobius"/>
    </source>
</evidence>
<accession>A0AAW2BHZ8</accession>
<evidence type="ECO:0000313" key="2">
    <source>
        <dbReference type="EMBL" id="KAK9985581.1"/>
    </source>
</evidence>
<name>A0AAW2BHZ8_9ROSI</name>
<protein>
    <submittedName>
        <fullName evidence="2">Uncharacterized protein</fullName>
    </submittedName>
</protein>
<dbReference type="Proteomes" id="UP001459277">
    <property type="component" value="Unassembled WGS sequence"/>
</dbReference>
<organism evidence="2 3">
    <name type="scientific">Lithocarpus litseifolius</name>
    <dbReference type="NCBI Taxonomy" id="425828"/>
    <lineage>
        <taxon>Eukaryota</taxon>
        <taxon>Viridiplantae</taxon>
        <taxon>Streptophyta</taxon>
        <taxon>Embryophyta</taxon>
        <taxon>Tracheophyta</taxon>
        <taxon>Spermatophyta</taxon>
        <taxon>Magnoliopsida</taxon>
        <taxon>eudicotyledons</taxon>
        <taxon>Gunneridae</taxon>
        <taxon>Pentapetalae</taxon>
        <taxon>rosids</taxon>
        <taxon>fabids</taxon>
        <taxon>Fagales</taxon>
        <taxon>Fagaceae</taxon>
        <taxon>Lithocarpus</taxon>
    </lineage>
</organism>
<feature type="transmembrane region" description="Helical" evidence="1">
    <location>
        <begin position="36"/>
        <end position="55"/>
    </location>
</feature>
<keyword evidence="1" id="KW-0472">Membrane</keyword>
<reference evidence="2 3" key="1">
    <citation type="submission" date="2024-01" db="EMBL/GenBank/DDBJ databases">
        <title>A telomere-to-telomere, gap-free genome of sweet tea (Lithocarpus litseifolius).</title>
        <authorList>
            <person name="Zhou J."/>
        </authorList>
    </citation>
    <scope>NUCLEOTIDE SEQUENCE [LARGE SCALE GENOMIC DNA]</scope>
    <source>
        <strain evidence="2">Zhou-2022a</strain>
        <tissue evidence="2">Leaf</tissue>
    </source>
</reference>
<keyword evidence="3" id="KW-1185">Reference proteome</keyword>
<dbReference type="AlphaFoldDB" id="A0AAW2BHZ8"/>
<comment type="caution">
    <text evidence="2">The sequence shown here is derived from an EMBL/GenBank/DDBJ whole genome shotgun (WGS) entry which is preliminary data.</text>
</comment>
<keyword evidence="1" id="KW-1133">Transmembrane helix</keyword>
<evidence type="ECO:0000313" key="3">
    <source>
        <dbReference type="Proteomes" id="UP001459277"/>
    </source>
</evidence>
<proteinExistence type="predicted"/>
<gene>
    <name evidence="2" type="ORF">SO802_030532</name>
</gene>
<keyword evidence="1" id="KW-0812">Transmembrane</keyword>